<reference evidence="2" key="1">
    <citation type="journal article" date="2023" name="G3 (Bethesda)">
        <title>Genome assembly and association tests identify interacting loci associated with vigor, precocity, and sex in interspecific pistachio rootstocks.</title>
        <authorList>
            <person name="Palmer W."/>
            <person name="Jacygrad E."/>
            <person name="Sagayaradj S."/>
            <person name="Cavanaugh K."/>
            <person name="Han R."/>
            <person name="Bertier L."/>
            <person name="Beede B."/>
            <person name="Kafkas S."/>
            <person name="Golino D."/>
            <person name="Preece J."/>
            <person name="Michelmore R."/>
        </authorList>
    </citation>
    <scope>NUCLEOTIDE SEQUENCE [LARGE SCALE GENOMIC DNA]</scope>
</reference>
<dbReference type="EMBL" id="CM047747">
    <property type="protein sequence ID" value="KAJ0017792.1"/>
    <property type="molecule type" value="Genomic_DNA"/>
</dbReference>
<protein>
    <submittedName>
        <fullName evidence="1">Uncharacterized protein</fullName>
    </submittedName>
</protein>
<evidence type="ECO:0000313" key="1">
    <source>
        <dbReference type="EMBL" id="KAJ0017792.1"/>
    </source>
</evidence>
<comment type="caution">
    <text evidence="1">The sequence shown here is derived from an EMBL/GenBank/DDBJ whole genome shotgun (WGS) entry which is preliminary data.</text>
</comment>
<evidence type="ECO:0000313" key="2">
    <source>
        <dbReference type="Proteomes" id="UP001163603"/>
    </source>
</evidence>
<name>A0ACC0XHS3_9ROSI</name>
<organism evidence="1 2">
    <name type="scientific">Pistacia integerrima</name>
    <dbReference type="NCBI Taxonomy" id="434235"/>
    <lineage>
        <taxon>Eukaryota</taxon>
        <taxon>Viridiplantae</taxon>
        <taxon>Streptophyta</taxon>
        <taxon>Embryophyta</taxon>
        <taxon>Tracheophyta</taxon>
        <taxon>Spermatophyta</taxon>
        <taxon>Magnoliopsida</taxon>
        <taxon>eudicotyledons</taxon>
        <taxon>Gunneridae</taxon>
        <taxon>Pentapetalae</taxon>
        <taxon>rosids</taxon>
        <taxon>malvids</taxon>
        <taxon>Sapindales</taxon>
        <taxon>Anacardiaceae</taxon>
        <taxon>Pistacia</taxon>
    </lineage>
</organism>
<sequence length="348" mass="38791">MKQILSVLPSSSAASLSSFVPLPQKPPVDTQHEAIIFEEDQDSLFAPNKNVHPDLTAQTEFSPTIDVTKDAATTNSLVQNATDVTASDKNESTQQVPTNVLHFEVTSKTPSSINPFLGPFLSHDNEVVSPVTDHKFNGHNYLQWSQSVVMYIGGKGKEEYLTGEISAPKQDDPTYKTWKADNHMIKSWLISSMNNDIGENFLLYATAKELWDVVKDSYSSSENTSKLFAIEATLYDLHQDDTSHSILQHSHTLLARMDLLKNMLGNAPMILLYTSRIMSTKALPKVKEAFSKVRLKESEKRTRDALGVTIAENLDTTKRHAGKFMESLQIGNQSYKVIGRVMGMFFAC</sequence>
<dbReference type="Proteomes" id="UP001163603">
    <property type="component" value="Chromosome 12"/>
</dbReference>
<keyword evidence="2" id="KW-1185">Reference proteome</keyword>
<proteinExistence type="predicted"/>
<accession>A0ACC0XHS3</accession>
<gene>
    <name evidence="1" type="ORF">Pint_10989</name>
</gene>